<protein>
    <submittedName>
        <fullName evidence="2">Uncharacterized protein</fullName>
    </submittedName>
</protein>
<reference evidence="2 3" key="1">
    <citation type="submission" date="2024-02" db="EMBL/GenBank/DDBJ databases">
        <authorList>
            <person name="Chen Y."/>
            <person name="Shah S."/>
            <person name="Dougan E. K."/>
            <person name="Thang M."/>
            <person name="Chan C."/>
        </authorList>
    </citation>
    <scope>NUCLEOTIDE SEQUENCE [LARGE SCALE GENOMIC DNA]</scope>
</reference>
<feature type="transmembrane region" description="Helical" evidence="1">
    <location>
        <begin position="22"/>
        <end position="46"/>
    </location>
</feature>
<name>A0ABP0PEA0_9DINO</name>
<dbReference type="EMBL" id="CAXAMM010035324">
    <property type="protein sequence ID" value="CAK9074071.1"/>
    <property type="molecule type" value="Genomic_DNA"/>
</dbReference>
<evidence type="ECO:0000313" key="3">
    <source>
        <dbReference type="Proteomes" id="UP001642464"/>
    </source>
</evidence>
<keyword evidence="1" id="KW-1133">Transmembrane helix</keyword>
<dbReference type="Proteomes" id="UP001642464">
    <property type="component" value="Unassembled WGS sequence"/>
</dbReference>
<dbReference type="Gene3D" id="3.40.50.11350">
    <property type="match status" value="1"/>
</dbReference>
<accession>A0ABP0PEA0</accession>
<keyword evidence="1" id="KW-0812">Transmembrane</keyword>
<feature type="transmembrane region" description="Helical" evidence="1">
    <location>
        <begin position="93"/>
        <end position="115"/>
    </location>
</feature>
<feature type="transmembrane region" description="Helical" evidence="1">
    <location>
        <begin position="564"/>
        <end position="584"/>
    </location>
</feature>
<comment type="caution">
    <text evidence="2">The sequence shown here is derived from an EMBL/GenBank/DDBJ whole genome shotgun (WGS) entry which is preliminary data.</text>
</comment>
<keyword evidence="1" id="KW-0472">Membrane</keyword>
<evidence type="ECO:0000313" key="2">
    <source>
        <dbReference type="EMBL" id="CAK9074071.1"/>
    </source>
</evidence>
<feature type="transmembrane region" description="Helical" evidence="1">
    <location>
        <begin position="743"/>
        <end position="767"/>
    </location>
</feature>
<evidence type="ECO:0000256" key="1">
    <source>
        <dbReference type="SAM" id="Phobius"/>
    </source>
</evidence>
<keyword evidence="3" id="KW-1185">Reference proteome</keyword>
<sequence length="1501" mass="166046">MIALQDQCKASVALRVGYELRASLRGCCVFAAQLCVHALFVLAVLMMARSADGHNVSWAQLFGPLLATNALVLAWNTIKLVRKTGPSEERTMFVRAFAVFLLMICLTSSAMAALVSKGIRVSGSRGGSVLGEVPTIDLALGTFQRSWDEPMDESDTSVFVRVFTSVRAFASPLPSRTPTDPLSHWVGLNVSRHRFEAVFDPALFDRTCLAQVHNSSTSTDRLFACPAAPEGGNPTCVIPSLAQNGGSEQYCADPTRPFGLITTQGSCQLYVHPQAALARSEDHALIDKVARRLAVDGSRSCSNVCQYANDGECDDGGQGAAYNVCIFGEDCADCGVRSWHSLAFQESIYFPRCGFFGPWDEMPQQYVAPWLPAQRVACRNVCSADQVAALCGWTPPNAAESCEVTANGTTVFPAFHEDGEQLEWCCDDVFAVPDEVEQVRTELVRDPGTQSAGLFPTVDACVRACLAEFYYSQETCTLLQHNEATQRCERILFQDRVCTKSSTDASTLDCSGAFVASHPSHRLSTTGFPRAGPAETTLGRGRRDGFDQVKVGLHPSIAKSAANWTVHVVVPAAVAGYVPSFLLVNEDMQVVLAPFVCVPLVLGLLIVCVCCTPLNCLPDVRITDEDICWWDYVIFSSPPYRHAQFHNFRLLVTAFSLSVAALMLMFRKAVSVYDLERAHTLSWGMAFIPFWLVAVPVLLSTASLSHKTVLIFRNSLSLEAQRNPLAASSRRDSFSLSSPKGTFLVRVFLFSCVVATPCIAALILLAVRLDTCSTQDTKQVEAHCRTTALQCVIPLLVGLGLNVLAFLCYAYLTVRVLLHSWKINKLENLELGVRAQLRAEGAAEIDGFKREFLSPAASSEDLIRILRLFVFKGRDLFISHEEVKTLGHSKLVLLEAAGTVDSVWTVQVAQEYGEILQYLLAKPLHEERMSRDHRSSVSRRIRFQDLGLGSVQGYLGLALTPHEVRQRMVYYVVHQEPDQAKQQAQFQRFLTDKRRIAADSLANLPQHRAPPAQEWMPAVRRRGALPACVAALVLVLFVATTKRIIELHDADLGNGGALRQVPNKETPVPQWAARQQALRTEAAAGLELVADEDVAAVDDRFWACPGCVLPEQDTDGSPKCKEDVHRELRFLPVRLAPPMRERMDRLSESFRRHLCALPASELVADRVAPASCFAENSQSLFCDLTLGKLVRRWVHKVLEDAFGMQLSVRKTSAPPRHPTRFDFAREDLKSWAWTPTFANCRGEAILDPRESCAAAEAGGTRLHWQRWGRMAFEKPSMGSSIFFQGLALRYVLDHSMGPCLRRNLAERLAQRRHVVPDKGHGACRGDAPVIAMHVRRGDACEVVKAKPFWDENARPCFSTSLYMEAAVELREKYGACRVRLATDDADIIGDLEKIANMYQFSFSHLGHERQLYKPPFRGEAGFIENRQWSSAQRTEITTSMLADIRFLAGADLLIGTASSTVTRLSLLGIAAYSGRLPAFISLDAPFNNFYRDRRCAFTKWI</sequence>
<proteinExistence type="predicted"/>
<feature type="transmembrane region" description="Helical" evidence="1">
    <location>
        <begin position="648"/>
        <end position="666"/>
    </location>
</feature>
<dbReference type="PANTHER" id="PTHR13132:SF29">
    <property type="entry name" value="ALPHA-(1,6)-FUCOSYLTRANSFERASE"/>
    <property type="match status" value="1"/>
</dbReference>
<dbReference type="PANTHER" id="PTHR13132">
    <property type="entry name" value="ALPHA- 1,6 -FUCOSYLTRANSFERASE"/>
    <property type="match status" value="1"/>
</dbReference>
<feature type="transmembrane region" description="Helical" evidence="1">
    <location>
        <begin position="686"/>
        <end position="704"/>
    </location>
</feature>
<gene>
    <name evidence="2" type="ORF">SCF082_LOCUS36120</name>
</gene>
<feature type="transmembrane region" description="Helical" evidence="1">
    <location>
        <begin position="58"/>
        <end position="78"/>
    </location>
</feature>
<feature type="transmembrane region" description="Helical" evidence="1">
    <location>
        <begin position="787"/>
        <end position="812"/>
    </location>
</feature>
<feature type="transmembrane region" description="Helical" evidence="1">
    <location>
        <begin position="590"/>
        <end position="611"/>
    </location>
</feature>
<organism evidence="2 3">
    <name type="scientific">Durusdinium trenchii</name>
    <dbReference type="NCBI Taxonomy" id="1381693"/>
    <lineage>
        <taxon>Eukaryota</taxon>
        <taxon>Sar</taxon>
        <taxon>Alveolata</taxon>
        <taxon>Dinophyceae</taxon>
        <taxon>Suessiales</taxon>
        <taxon>Symbiodiniaceae</taxon>
        <taxon>Durusdinium</taxon>
    </lineage>
</organism>